<evidence type="ECO:0000313" key="3">
    <source>
        <dbReference type="Proteomes" id="UP000887116"/>
    </source>
</evidence>
<organism evidence="2 3">
    <name type="scientific">Trichonephila clavata</name>
    <name type="common">Joro spider</name>
    <name type="synonym">Nephila clavata</name>
    <dbReference type="NCBI Taxonomy" id="2740835"/>
    <lineage>
        <taxon>Eukaryota</taxon>
        <taxon>Metazoa</taxon>
        <taxon>Ecdysozoa</taxon>
        <taxon>Arthropoda</taxon>
        <taxon>Chelicerata</taxon>
        <taxon>Arachnida</taxon>
        <taxon>Araneae</taxon>
        <taxon>Araneomorphae</taxon>
        <taxon>Entelegynae</taxon>
        <taxon>Araneoidea</taxon>
        <taxon>Nephilidae</taxon>
        <taxon>Trichonephila</taxon>
    </lineage>
</organism>
<reference evidence="2" key="1">
    <citation type="submission" date="2020-07" db="EMBL/GenBank/DDBJ databases">
        <title>Multicomponent nature underlies the extraordinary mechanical properties of spider dragline silk.</title>
        <authorList>
            <person name="Kono N."/>
            <person name="Nakamura H."/>
            <person name="Mori M."/>
            <person name="Yoshida Y."/>
            <person name="Ohtoshi R."/>
            <person name="Malay A.D."/>
            <person name="Moran D.A.P."/>
            <person name="Tomita M."/>
            <person name="Numata K."/>
            <person name="Arakawa K."/>
        </authorList>
    </citation>
    <scope>NUCLEOTIDE SEQUENCE</scope>
</reference>
<dbReference type="EMBL" id="BMAO01006231">
    <property type="protein sequence ID" value="GFR07074.1"/>
    <property type="molecule type" value="Genomic_DNA"/>
</dbReference>
<feature type="region of interest" description="Disordered" evidence="1">
    <location>
        <begin position="1"/>
        <end position="34"/>
    </location>
</feature>
<comment type="caution">
    <text evidence="2">The sequence shown here is derived from an EMBL/GenBank/DDBJ whole genome shotgun (WGS) entry which is preliminary data.</text>
</comment>
<name>A0A8X6LH62_TRICU</name>
<keyword evidence="3" id="KW-1185">Reference proteome</keyword>
<evidence type="ECO:0000256" key="1">
    <source>
        <dbReference type="SAM" id="MobiDB-lite"/>
    </source>
</evidence>
<proteinExistence type="predicted"/>
<evidence type="ECO:0000313" key="2">
    <source>
        <dbReference type="EMBL" id="GFR07074.1"/>
    </source>
</evidence>
<dbReference type="AlphaFoldDB" id="A0A8X6LH62"/>
<sequence length="100" mass="11591">MEFKQSNTDENLERGRTSDTSSSLGRQFSNPFIKGFRDTPWNVVHDYFTIDVKGLMELDTSKPITKELYFNQLVKYTIQLGFCHLTQLGSNAYYKNFGYG</sequence>
<accession>A0A8X6LH62</accession>
<dbReference type="Proteomes" id="UP000887116">
    <property type="component" value="Unassembled WGS sequence"/>
</dbReference>
<protein>
    <submittedName>
        <fullName evidence="2">Uncharacterized protein</fullName>
    </submittedName>
</protein>
<feature type="compositionally biased region" description="Polar residues" evidence="1">
    <location>
        <begin position="18"/>
        <end position="30"/>
    </location>
</feature>
<gene>
    <name evidence="2" type="ORF">TNCT_74681</name>
</gene>